<feature type="compositionally biased region" description="Acidic residues" evidence="3">
    <location>
        <begin position="334"/>
        <end position="346"/>
    </location>
</feature>
<organism evidence="4 5">
    <name type="scientific">Oryzias javanicus</name>
    <name type="common">Javanese ricefish</name>
    <name type="synonym">Aplocheilus javanicus</name>
    <dbReference type="NCBI Taxonomy" id="123683"/>
    <lineage>
        <taxon>Eukaryota</taxon>
        <taxon>Metazoa</taxon>
        <taxon>Chordata</taxon>
        <taxon>Craniata</taxon>
        <taxon>Vertebrata</taxon>
        <taxon>Euteleostomi</taxon>
        <taxon>Actinopterygii</taxon>
        <taxon>Neopterygii</taxon>
        <taxon>Teleostei</taxon>
        <taxon>Neoteleostei</taxon>
        <taxon>Acanthomorphata</taxon>
        <taxon>Ovalentaria</taxon>
        <taxon>Atherinomorphae</taxon>
        <taxon>Beloniformes</taxon>
        <taxon>Adrianichthyidae</taxon>
        <taxon>Oryziinae</taxon>
        <taxon>Oryzias</taxon>
    </lineage>
</organism>
<feature type="region of interest" description="Disordered" evidence="3">
    <location>
        <begin position="317"/>
        <end position="374"/>
    </location>
</feature>
<evidence type="ECO:0000256" key="3">
    <source>
        <dbReference type="SAM" id="MobiDB-lite"/>
    </source>
</evidence>
<protein>
    <recommendedName>
        <fullName evidence="6">Immunoglobulin-binding protein 1</fullName>
    </recommendedName>
</protein>
<comment type="similarity">
    <text evidence="1">Belongs to the IGBP1/TAP42 family.</text>
</comment>
<dbReference type="Gene3D" id="1.25.40.540">
    <property type="entry name" value="TAP42-like family"/>
    <property type="match status" value="1"/>
</dbReference>
<accession>A0A3S2P8Z7</accession>
<keyword evidence="2" id="KW-0175">Coiled coil</keyword>
<evidence type="ECO:0000256" key="1">
    <source>
        <dbReference type="ARBA" id="ARBA00034730"/>
    </source>
</evidence>
<dbReference type="GO" id="GO:0035303">
    <property type="term" value="P:regulation of dephosphorylation"/>
    <property type="evidence" value="ECO:0007669"/>
    <property type="project" value="TreeGrafter"/>
</dbReference>
<sequence>MMSQLCAVPAWAVIGSFKRQRRRRSKMADSGPSSRTGPPAEPDSGVLKLPELLELGWKIFEEVDHTNEPMNSSSVQDRVKRGVSALEEAAAMVAQLELFSRNEELEEVATADLRFLLLPALLGALRLKLSDRAGRLQHLRSARELFLDFLRRCKDYGLCKSDLPEAGSPESEAEPGHGAQSGPVGQPSLAAMATKRQDKIEQYRQKKELEARLSELQRAVEGGRADDEVTREFHLLRVRRWVAVCLEELQSIDLEMQVLQSQEFMKQGSSKPPSHRGRQPMKPFILTRDAAQAQVFGAGYPSLPTMTVNDWYEQHAKHGQLPDQGVPRRQTREDSEDNEEEEEKEDEQSLQKAREWDDWKDNHRRGYGNRHNMG</sequence>
<name>A0A3S2P8Z7_ORYJA</name>
<dbReference type="Proteomes" id="UP000283210">
    <property type="component" value="Chromosome 10"/>
</dbReference>
<gene>
    <name evidence="4" type="ORF">OJAV_G00104220</name>
</gene>
<dbReference type="GO" id="GO:0051721">
    <property type="term" value="F:protein phosphatase 2A binding"/>
    <property type="evidence" value="ECO:0007669"/>
    <property type="project" value="TreeGrafter"/>
</dbReference>
<reference evidence="4 5" key="2">
    <citation type="submission" date="2019-01" db="EMBL/GenBank/DDBJ databases">
        <title>A chromosome length genome reference of the Java medaka (oryzias javanicus).</title>
        <authorList>
            <person name="Herpin A."/>
            <person name="Takehana Y."/>
            <person name="Naruse K."/>
            <person name="Ansai S."/>
            <person name="Kawaguchi M."/>
        </authorList>
    </citation>
    <scope>NUCLEOTIDE SEQUENCE [LARGE SCALE GENOMIC DNA]</scope>
    <source>
        <strain evidence="4">RS831</strain>
        <tissue evidence="4">Whole body</tissue>
    </source>
</reference>
<feature type="coiled-coil region" evidence="2">
    <location>
        <begin position="199"/>
        <end position="226"/>
    </location>
</feature>
<feature type="compositionally biased region" description="Basic and acidic residues" evidence="3">
    <location>
        <begin position="347"/>
        <end position="361"/>
    </location>
</feature>
<dbReference type="Pfam" id="PF04177">
    <property type="entry name" value="TAP42"/>
    <property type="match status" value="1"/>
</dbReference>
<dbReference type="EMBL" id="CM012446">
    <property type="protein sequence ID" value="RVE67563.1"/>
    <property type="molecule type" value="Genomic_DNA"/>
</dbReference>
<evidence type="ECO:0000256" key="2">
    <source>
        <dbReference type="SAM" id="Coils"/>
    </source>
</evidence>
<evidence type="ECO:0000313" key="4">
    <source>
        <dbReference type="EMBL" id="RVE67563.1"/>
    </source>
</evidence>
<dbReference type="GO" id="GO:0009966">
    <property type="term" value="P:regulation of signal transduction"/>
    <property type="evidence" value="ECO:0007669"/>
    <property type="project" value="InterPro"/>
</dbReference>
<proteinExistence type="inferred from homology"/>
<dbReference type="OrthoDB" id="10261753at2759"/>
<dbReference type="InterPro" id="IPR038511">
    <property type="entry name" value="TAP42/TAP46-like_sf"/>
</dbReference>
<dbReference type="PANTHER" id="PTHR10933:SF9">
    <property type="entry name" value="IMMUNOGLOBULIN-BINDING PROTEIN 1"/>
    <property type="match status" value="1"/>
</dbReference>
<dbReference type="GO" id="GO:0005829">
    <property type="term" value="C:cytosol"/>
    <property type="evidence" value="ECO:0007669"/>
    <property type="project" value="TreeGrafter"/>
</dbReference>
<feature type="region of interest" description="Disordered" evidence="3">
    <location>
        <begin position="164"/>
        <end position="195"/>
    </location>
</feature>
<reference evidence="4 5" key="1">
    <citation type="submission" date="2018-11" db="EMBL/GenBank/DDBJ databases">
        <authorList>
            <person name="Lopez-Roques C."/>
            <person name="Donnadieu C."/>
            <person name="Bouchez O."/>
            <person name="Klopp C."/>
            <person name="Cabau C."/>
            <person name="Zahm M."/>
        </authorList>
    </citation>
    <scope>NUCLEOTIDE SEQUENCE [LARGE SCALE GENOMIC DNA]</scope>
    <source>
        <strain evidence="4">RS831</strain>
        <tissue evidence="4">Whole body</tissue>
    </source>
</reference>
<dbReference type="PANTHER" id="PTHR10933">
    <property type="entry name" value="IMMUNOGLOBULIN-BINDING PROTEIN 1"/>
    <property type="match status" value="1"/>
</dbReference>
<keyword evidence="5" id="KW-1185">Reference proteome</keyword>
<dbReference type="FunFam" id="1.25.40.540:FF:000003">
    <property type="entry name" value="Immunoglobulin (CD79A)-binding protein 1"/>
    <property type="match status" value="1"/>
</dbReference>
<evidence type="ECO:0008006" key="6">
    <source>
        <dbReference type="Google" id="ProtNLM"/>
    </source>
</evidence>
<dbReference type="InterPro" id="IPR007304">
    <property type="entry name" value="TAP46-like"/>
</dbReference>
<feature type="region of interest" description="Disordered" evidence="3">
    <location>
        <begin position="22"/>
        <end position="45"/>
    </location>
</feature>
<dbReference type="AlphaFoldDB" id="A0A3S2P8Z7"/>
<feature type="compositionally biased region" description="Basic residues" evidence="3">
    <location>
        <begin position="362"/>
        <end position="374"/>
    </location>
</feature>
<evidence type="ECO:0000313" key="5">
    <source>
        <dbReference type="Proteomes" id="UP000283210"/>
    </source>
</evidence>